<keyword evidence="2" id="KW-1185">Reference proteome</keyword>
<organism evidence="1 2">
    <name type="scientific">Scytonema hofmannii PCC 7110</name>
    <dbReference type="NCBI Taxonomy" id="128403"/>
    <lineage>
        <taxon>Bacteria</taxon>
        <taxon>Bacillati</taxon>
        <taxon>Cyanobacteriota</taxon>
        <taxon>Cyanophyceae</taxon>
        <taxon>Nostocales</taxon>
        <taxon>Scytonemataceae</taxon>
        <taxon>Scytonema</taxon>
    </lineage>
</organism>
<dbReference type="RefSeq" id="WP_017741501.1">
    <property type="nucleotide sequence ID" value="NZ_KQ976354.1"/>
</dbReference>
<accession>A0A139XHL0</accession>
<evidence type="ECO:0000313" key="2">
    <source>
        <dbReference type="Proteomes" id="UP000076925"/>
    </source>
</evidence>
<name>A0A139XHL0_9CYAN</name>
<dbReference type="InterPro" id="IPR021373">
    <property type="entry name" value="DUF2993"/>
</dbReference>
<sequence>MQQDSLQTRNPIHIRIVTNVLSTALKLWLKAQVSQVAQLEVEIKASDRQLLSGRIPFVSIFARHAVYQGLHLTKIQIVAENIRVNIGSVLKGQPLKLLDTVPVVGELIQTEEDLNASLSSTLLLSALNDALVQLLPEHKGKSKSVIWQKINLDNSKLVLSATLKEENQPTHLDMSMGLELLSSHELQLKHIQVQSNTAYSLEGIVPELYFDLGSDVDIQELTAIPGKLVCRGRINVNP</sequence>
<protein>
    <recommendedName>
        <fullName evidence="3">DUF2993 domain-containing protein</fullName>
    </recommendedName>
</protein>
<evidence type="ECO:0000313" key="1">
    <source>
        <dbReference type="EMBL" id="KYC44178.1"/>
    </source>
</evidence>
<dbReference type="EMBL" id="ANNX02000012">
    <property type="protein sequence ID" value="KYC44178.1"/>
    <property type="molecule type" value="Genomic_DNA"/>
</dbReference>
<evidence type="ECO:0008006" key="3">
    <source>
        <dbReference type="Google" id="ProtNLM"/>
    </source>
</evidence>
<dbReference type="OrthoDB" id="460303at2"/>
<dbReference type="STRING" id="128403.WA1_03315"/>
<comment type="caution">
    <text evidence="1">The sequence shown here is derived from an EMBL/GenBank/DDBJ whole genome shotgun (WGS) entry which is preliminary data.</text>
</comment>
<dbReference type="AlphaFoldDB" id="A0A139XHL0"/>
<proteinExistence type="predicted"/>
<dbReference type="Proteomes" id="UP000076925">
    <property type="component" value="Unassembled WGS sequence"/>
</dbReference>
<dbReference type="Pfam" id="PF11209">
    <property type="entry name" value="LmeA"/>
    <property type="match status" value="1"/>
</dbReference>
<reference evidence="1 2" key="1">
    <citation type="journal article" date="2013" name="Genome Biol. Evol.">
        <title>Genomes of Stigonematalean cyanobacteria (subsection V) and the evolution of oxygenic photosynthesis from prokaryotes to plastids.</title>
        <authorList>
            <person name="Dagan T."/>
            <person name="Roettger M."/>
            <person name="Stucken K."/>
            <person name="Landan G."/>
            <person name="Koch R."/>
            <person name="Major P."/>
            <person name="Gould S.B."/>
            <person name="Goremykin V.V."/>
            <person name="Rippka R."/>
            <person name="Tandeau de Marsac N."/>
            <person name="Gugger M."/>
            <person name="Lockhart P.J."/>
            <person name="Allen J.F."/>
            <person name="Brune I."/>
            <person name="Maus I."/>
            <person name="Puhler A."/>
            <person name="Martin W.F."/>
        </authorList>
    </citation>
    <scope>NUCLEOTIDE SEQUENCE [LARGE SCALE GENOMIC DNA]</scope>
    <source>
        <strain evidence="1 2">PCC 7110</strain>
    </source>
</reference>
<gene>
    <name evidence="1" type="ORF">WA1_03315</name>
</gene>